<proteinExistence type="predicted"/>
<dbReference type="InParanoid" id="A0A804M984"/>
<dbReference type="Proteomes" id="UP000007305">
    <property type="component" value="Chromosome 2"/>
</dbReference>
<keyword evidence="2" id="KW-1185">Reference proteome</keyword>
<dbReference type="AlphaFoldDB" id="A0A804M984"/>
<protein>
    <submittedName>
        <fullName evidence="1">Uncharacterized protein</fullName>
    </submittedName>
</protein>
<reference evidence="2" key="1">
    <citation type="submission" date="2015-12" db="EMBL/GenBank/DDBJ databases">
        <title>Update maize B73 reference genome by single molecule sequencing technologies.</title>
        <authorList>
            <consortium name="Maize Genome Sequencing Project"/>
            <person name="Ware D."/>
        </authorList>
    </citation>
    <scope>NUCLEOTIDE SEQUENCE [LARGE SCALE GENOMIC DNA]</scope>
    <source>
        <strain evidence="2">cv. B73</strain>
    </source>
</reference>
<evidence type="ECO:0000313" key="1">
    <source>
        <dbReference type="EnsemblPlants" id="Zm00001eb068150_P001"/>
    </source>
</evidence>
<accession>A0A804M984</accession>
<reference evidence="1" key="2">
    <citation type="submission" date="2019-07" db="EMBL/GenBank/DDBJ databases">
        <authorList>
            <person name="Seetharam A."/>
            <person name="Woodhouse M."/>
            <person name="Cannon E."/>
        </authorList>
    </citation>
    <scope>NUCLEOTIDE SEQUENCE [LARGE SCALE GENOMIC DNA]</scope>
    <source>
        <strain evidence="1">cv. B73</strain>
    </source>
</reference>
<name>A0A804M984_MAIZE</name>
<dbReference type="Gramene" id="Zm00001eb068150_T001">
    <property type="protein sequence ID" value="Zm00001eb068150_P001"/>
    <property type="gene ID" value="Zm00001eb068150"/>
</dbReference>
<organism evidence="1 2">
    <name type="scientific">Zea mays</name>
    <name type="common">Maize</name>
    <dbReference type="NCBI Taxonomy" id="4577"/>
    <lineage>
        <taxon>Eukaryota</taxon>
        <taxon>Viridiplantae</taxon>
        <taxon>Streptophyta</taxon>
        <taxon>Embryophyta</taxon>
        <taxon>Tracheophyta</taxon>
        <taxon>Spermatophyta</taxon>
        <taxon>Magnoliopsida</taxon>
        <taxon>Liliopsida</taxon>
        <taxon>Poales</taxon>
        <taxon>Poaceae</taxon>
        <taxon>PACMAD clade</taxon>
        <taxon>Panicoideae</taxon>
        <taxon>Andropogonodae</taxon>
        <taxon>Andropogoneae</taxon>
        <taxon>Tripsacinae</taxon>
        <taxon>Zea</taxon>
    </lineage>
</organism>
<sequence>EDLVVLVVTDTEVGEPFDFADGVERWQVNPRAGYGVQQLDVFAPYVRGHQPPVVAADPSPVLESLGLAEKGLAAAAAAGRHVVQAECARLDAVLGIVAV</sequence>
<evidence type="ECO:0000313" key="2">
    <source>
        <dbReference type="Proteomes" id="UP000007305"/>
    </source>
</evidence>
<reference evidence="1" key="3">
    <citation type="submission" date="2021-05" db="UniProtKB">
        <authorList>
            <consortium name="EnsemblPlants"/>
        </authorList>
    </citation>
    <scope>IDENTIFICATION</scope>
    <source>
        <strain evidence="1">cv. B73</strain>
    </source>
</reference>
<dbReference type="EnsemblPlants" id="Zm00001eb068150_T001">
    <property type="protein sequence ID" value="Zm00001eb068150_P001"/>
    <property type="gene ID" value="Zm00001eb068150"/>
</dbReference>